<dbReference type="GO" id="GO:0045892">
    <property type="term" value="P:negative regulation of DNA-templated transcription"/>
    <property type="evidence" value="ECO:0007669"/>
    <property type="project" value="InterPro"/>
</dbReference>
<evidence type="ECO:0000313" key="5">
    <source>
        <dbReference type="EMBL" id="NOT32937.1"/>
    </source>
</evidence>
<organism evidence="5 6">
    <name type="scientific">Eiseniibacteriota bacterium</name>
    <dbReference type="NCBI Taxonomy" id="2212470"/>
    <lineage>
        <taxon>Bacteria</taxon>
        <taxon>Candidatus Eiseniibacteriota</taxon>
    </lineage>
</organism>
<dbReference type="SUPFAM" id="SSF46785">
    <property type="entry name" value="Winged helix' DNA-binding domain"/>
    <property type="match status" value="1"/>
</dbReference>
<dbReference type="Proteomes" id="UP000580839">
    <property type="component" value="Unassembled WGS sequence"/>
</dbReference>
<comment type="caution">
    <text evidence="5">The sequence shown here is derived from an EMBL/GenBank/DDBJ whole genome shotgun (WGS) entry which is preliminary data.</text>
</comment>
<evidence type="ECO:0000256" key="3">
    <source>
        <dbReference type="ARBA" id="ARBA00023125"/>
    </source>
</evidence>
<dbReference type="AlphaFoldDB" id="A0A849SJ97"/>
<name>A0A849SJ97_UNCEI</name>
<dbReference type="GO" id="GO:0003677">
    <property type="term" value="F:DNA binding"/>
    <property type="evidence" value="ECO:0007669"/>
    <property type="project" value="UniProtKB-KW"/>
</dbReference>
<keyword evidence="4" id="KW-0804">Transcription</keyword>
<keyword evidence="2" id="KW-0805">Transcription regulation</keyword>
<evidence type="ECO:0000256" key="1">
    <source>
        <dbReference type="ARBA" id="ARBA00011046"/>
    </source>
</evidence>
<dbReference type="InterPro" id="IPR036390">
    <property type="entry name" value="WH_DNA-bd_sf"/>
</dbReference>
<sequence>MRLPRVPEAELDVLVQLRRAGEATASEIGRALAERRPMAHGSVLTLLGRLETKRLVARRRGPIGKAFVYRATERAEGALEHLVDSFVRRVFEGDSMNFVASLLARRPTSAREIEHLESVLAELKARRTPRARKGSA</sequence>
<dbReference type="InterPro" id="IPR036388">
    <property type="entry name" value="WH-like_DNA-bd_sf"/>
</dbReference>
<evidence type="ECO:0008006" key="7">
    <source>
        <dbReference type="Google" id="ProtNLM"/>
    </source>
</evidence>
<dbReference type="Gene3D" id="1.10.10.10">
    <property type="entry name" value="Winged helix-like DNA-binding domain superfamily/Winged helix DNA-binding domain"/>
    <property type="match status" value="1"/>
</dbReference>
<protein>
    <recommendedName>
        <fullName evidence="7">BlaI/MecI/CopY family transcriptional regulator</fullName>
    </recommendedName>
</protein>
<gene>
    <name evidence="5" type="ORF">HOP12_02070</name>
</gene>
<keyword evidence="3" id="KW-0238">DNA-binding</keyword>
<evidence type="ECO:0000313" key="6">
    <source>
        <dbReference type="Proteomes" id="UP000580839"/>
    </source>
</evidence>
<reference evidence="5 6" key="1">
    <citation type="submission" date="2020-04" db="EMBL/GenBank/DDBJ databases">
        <title>Metagenomic profiling of ammonia- and methane-oxidizing microorganisms in a Dutch drinking water treatment plant.</title>
        <authorList>
            <person name="Poghosyan L."/>
            <person name="Leucker S."/>
        </authorList>
    </citation>
    <scope>NUCLEOTIDE SEQUENCE [LARGE SCALE GENOMIC DNA]</scope>
    <source>
        <strain evidence="5">S-RSF-IL-03</strain>
    </source>
</reference>
<comment type="similarity">
    <text evidence="1">Belongs to the BlaI transcriptional regulatory family.</text>
</comment>
<dbReference type="PIRSF" id="PIRSF019455">
    <property type="entry name" value="CopR_AtkY"/>
    <property type="match status" value="1"/>
</dbReference>
<accession>A0A849SJ97</accession>
<dbReference type="Gene3D" id="1.10.4040.10">
    <property type="entry name" value="Penicillinase repressor domain"/>
    <property type="match status" value="1"/>
</dbReference>
<evidence type="ECO:0000256" key="4">
    <source>
        <dbReference type="ARBA" id="ARBA00023163"/>
    </source>
</evidence>
<proteinExistence type="inferred from homology"/>
<dbReference type="InterPro" id="IPR005650">
    <property type="entry name" value="BlaI_family"/>
</dbReference>
<dbReference type="EMBL" id="JABFRW010000023">
    <property type="protein sequence ID" value="NOT32937.1"/>
    <property type="molecule type" value="Genomic_DNA"/>
</dbReference>
<dbReference type="Pfam" id="PF03965">
    <property type="entry name" value="Penicillinase_R"/>
    <property type="match status" value="1"/>
</dbReference>
<evidence type="ECO:0000256" key="2">
    <source>
        <dbReference type="ARBA" id="ARBA00023015"/>
    </source>
</evidence>